<comment type="caution">
    <text evidence="8">The sequence shown here is derived from an EMBL/GenBank/DDBJ whole genome shotgun (WGS) entry which is preliminary data.</text>
</comment>
<feature type="compositionally biased region" description="Basic and acidic residues" evidence="6">
    <location>
        <begin position="572"/>
        <end position="587"/>
    </location>
</feature>
<dbReference type="PANTHER" id="PTHR31632:SF2">
    <property type="entry name" value="PLASMA MEMBRANE IRON PERMEASE"/>
    <property type="match status" value="1"/>
</dbReference>
<feature type="transmembrane region" description="Helical" evidence="7">
    <location>
        <begin position="433"/>
        <end position="454"/>
    </location>
</feature>
<accession>A0ABN9RGI8</accession>
<evidence type="ECO:0000313" key="9">
    <source>
        <dbReference type="Proteomes" id="UP001189429"/>
    </source>
</evidence>
<feature type="transmembrane region" description="Helical" evidence="7">
    <location>
        <begin position="543"/>
        <end position="561"/>
    </location>
</feature>
<dbReference type="Pfam" id="PF03239">
    <property type="entry name" value="FTR1"/>
    <property type="match status" value="1"/>
</dbReference>
<keyword evidence="5 7" id="KW-0472">Membrane</keyword>
<dbReference type="InterPro" id="IPR004923">
    <property type="entry name" value="FTR1/Fip1/EfeU"/>
</dbReference>
<gene>
    <name evidence="8" type="ORF">PCOR1329_LOCUS20224</name>
</gene>
<sequence>MVCLASVVPSKMHAAPDPPFGGAPSDVWGPLPAPLLTLPLTLLERPLLSVPRELVIDLLLRVNVQTTLQARTGLKSVVTESLASLGDHGAVWKELVGLLQAPPKQFALRESRTIASRGWRFLITGRAVRGAAQVPLHAGSLAEMARGWSTSLLVLALAARTAEAVTTETTTVSAYSESWVCDECCWNIEDDEPFLHNPGYMDCMSIYGHREWKSGLWIPEGGDCPTCTPSCGCRWCGADEGCVSEQSATDANIYFSVPAFVVLFRESLEVVLVLVIILQFLQKSQANGTISVAQHTTFRREVYVGASIGFLACVAFGVGMLALISFALRDVKGESHLILEAVLMMVTSCILSFMAVNFYKMMYAKEAHERKLAKIMEQTLEASTAAQDEAGQTNASFAKKHTFFMFAFMTGLREGLESILFLSAIVVDAKDLSSLPIPIISAIVLARIVGWFFFTGTKRMPVAVFMKFSAVLLLFIAAGFFSMSTHNLQELGVFGTWTPRAERPWQNSRVFDARACCDDMGNKFWVLMRAMFGWQDQPTPLEFLSYGLYWVLALLLGGLVLRRARRQIEKMKESWRQADEQKAKDAEINGTVRESSAAPAESADPFDL</sequence>
<dbReference type="EMBL" id="CAUYUJ010006535">
    <property type="protein sequence ID" value="CAK0817716.1"/>
    <property type="molecule type" value="Genomic_DNA"/>
</dbReference>
<feature type="transmembrane region" description="Helical" evidence="7">
    <location>
        <begin position="403"/>
        <end position="427"/>
    </location>
</feature>
<evidence type="ECO:0000256" key="5">
    <source>
        <dbReference type="ARBA" id="ARBA00023136"/>
    </source>
</evidence>
<protein>
    <recommendedName>
        <fullName evidence="10">Iron permease FTR1</fullName>
    </recommendedName>
</protein>
<evidence type="ECO:0000256" key="3">
    <source>
        <dbReference type="ARBA" id="ARBA00022692"/>
    </source>
</evidence>
<evidence type="ECO:0000256" key="6">
    <source>
        <dbReference type="SAM" id="MobiDB-lite"/>
    </source>
</evidence>
<evidence type="ECO:0000256" key="4">
    <source>
        <dbReference type="ARBA" id="ARBA00022989"/>
    </source>
</evidence>
<dbReference type="Proteomes" id="UP001189429">
    <property type="component" value="Unassembled WGS sequence"/>
</dbReference>
<feature type="region of interest" description="Disordered" evidence="6">
    <location>
        <begin position="572"/>
        <end position="608"/>
    </location>
</feature>
<comment type="subcellular location">
    <subcellularLocation>
        <location evidence="1">Membrane</location>
        <topology evidence="1">Multi-pass membrane protein</topology>
    </subcellularLocation>
</comment>
<keyword evidence="9" id="KW-1185">Reference proteome</keyword>
<reference evidence="8" key="1">
    <citation type="submission" date="2023-10" db="EMBL/GenBank/DDBJ databases">
        <authorList>
            <person name="Chen Y."/>
            <person name="Shah S."/>
            <person name="Dougan E. K."/>
            <person name="Thang M."/>
            <person name="Chan C."/>
        </authorList>
    </citation>
    <scope>NUCLEOTIDE SEQUENCE [LARGE SCALE GENOMIC DNA]</scope>
</reference>
<proteinExistence type="inferred from homology"/>
<feature type="transmembrane region" description="Helical" evidence="7">
    <location>
        <begin position="338"/>
        <end position="359"/>
    </location>
</feature>
<evidence type="ECO:0000313" key="8">
    <source>
        <dbReference type="EMBL" id="CAK0817716.1"/>
    </source>
</evidence>
<comment type="similarity">
    <text evidence="2">Belongs to the oxidase-dependent Fe transporter (OFeT) (TC 9.A.10.1) family.</text>
</comment>
<evidence type="ECO:0000256" key="7">
    <source>
        <dbReference type="SAM" id="Phobius"/>
    </source>
</evidence>
<feature type="transmembrane region" description="Helical" evidence="7">
    <location>
        <begin position="461"/>
        <end position="481"/>
    </location>
</feature>
<keyword evidence="4 7" id="KW-1133">Transmembrane helix</keyword>
<feature type="compositionally biased region" description="Low complexity" evidence="6">
    <location>
        <begin position="594"/>
        <end position="608"/>
    </location>
</feature>
<evidence type="ECO:0000256" key="2">
    <source>
        <dbReference type="ARBA" id="ARBA00008333"/>
    </source>
</evidence>
<keyword evidence="3 7" id="KW-0812">Transmembrane</keyword>
<feature type="transmembrane region" description="Helical" evidence="7">
    <location>
        <begin position="253"/>
        <end position="281"/>
    </location>
</feature>
<feature type="transmembrane region" description="Helical" evidence="7">
    <location>
        <begin position="302"/>
        <end position="326"/>
    </location>
</feature>
<evidence type="ECO:0008006" key="10">
    <source>
        <dbReference type="Google" id="ProtNLM"/>
    </source>
</evidence>
<organism evidence="8 9">
    <name type="scientific">Prorocentrum cordatum</name>
    <dbReference type="NCBI Taxonomy" id="2364126"/>
    <lineage>
        <taxon>Eukaryota</taxon>
        <taxon>Sar</taxon>
        <taxon>Alveolata</taxon>
        <taxon>Dinophyceae</taxon>
        <taxon>Prorocentrales</taxon>
        <taxon>Prorocentraceae</taxon>
        <taxon>Prorocentrum</taxon>
    </lineage>
</organism>
<dbReference type="PANTHER" id="PTHR31632">
    <property type="entry name" value="IRON TRANSPORTER FTH1"/>
    <property type="match status" value="1"/>
</dbReference>
<evidence type="ECO:0000256" key="1">
    <source>
        <dbReference type="ARBA" id="ARBA00004141"/>
    </source>
</evidence>
<name>A0ABN9RGI8_9DINO</name>